<evidence type="ECO:0000313" key="2">
    <source>
        <dbReference type="Proteomes" id="UP000249782"/>
    </source>
</evidence>
<comment type="caution">
    <text evidence="1">The sequence shown here is derived from an EMBL/GenBank/DDBJ whole genome shotgun (WGS) entry which is preliminary data.</text>
</comment>
<dbReference type="EMBL" id="QLOE01000004">
    <property type="protein sequence ID" value="RAO79223.1"/>
    <property type="molecule type" value="Genomic_DNA"/>
</dbReference>
<dbReference type="Proteomes" id="UP000249782">
    <property type="component" value="Unassembled WGS sequence"/>
</dbReference>
<name>A0A328PD72_9EURY</name>
<sequence length="62" mass="7333">MGSKRRVRKIITLKFSELGDSLEKSLHHLVEKFLVGDKACFPEYVRSELSIEKFRVNVFWSF</sequence>
<protein>
    <submittedName>
        <fullName evidence="1">Uncharacterized protein</fullName>
    </submittedName>
</protein>
<accession>A0A328PD72</accession>
<keyword evidence="2" id="KW-1185">Reference proteome</keyword>
<gene>
    <name evidence="1" type="ORF">DPC56_04710</name>
</gene>
<reference evidence="1 2" key="1">
    <citation type="submission" date="2018-06" db="EMBL/GenBank/DDBJ databases">
        <title>Draft genome sequence of hyperthermophilic methanogen Methanothermobacter tenebrarum sp. MCM-B 1447.</title>
        <authorList>
            <person name="Pore S.D."/>
            <person name="Dagar S."/>
            <person name="Dhakephalkar P.K."/>
        </authorList>
    </citation>
    <scope>NUCLEOTIDE SEQUENCE [LARGE SCALE GENOMIC DNA]</scope>
    <source>
        <strain evidence="1 2">MCM B 1447</strain>
    </source>
</reference>
<evidence type="ECO:0000313" key="1">
    <source>
        <dbReference type="EMBL" id="RAO79223.1"/>
    </source>
</evidence>
<proteinExistence type="predicted"/>
<organism evidence="1 2">
    <name type="scientific">Methanothermobacter tenebrarum</name>
    <dbReference type="NCBI Taxonomy" id="680118"/>
    <lineage>
        <taxon>Archaea</taxon>
        <taxon>Methanobacteriati</taxon>
        <taxon>Methanobacteriota</taxon>
        <taxon>Methanomada group</taxon>
        <taxon>Methanobacteria</taxon>
        <taxon>Methanobacteriales</taxon>
        <taxon>Methanobacteriaceae</taxon>
        <taxon>Methanothermobacter</taxon>
    </lineage>
</organism>
<dbReference type="AlphaFoldDB" id="A0A328PD72"/>